<organism evidence="2 3">
    <name type="scientific">Terrabacter aeriphilus</name>
    <dbReference type="NCBI Taxonomy" id="515662"/>
    <lineage>
        <taxon>Bacteria</taxon>
        <taxon>Bacillati</taxon>
        <taxon>Actinomycetota</taxon>
        <taxon>Actinomycetes</taxon>
        <taxon>Micrococcales</taxon>
        <taxon>Intrasporangiaceae</taxon>
        <taxon>Terrabacter</taxon>
    </lineage>
</organism>
<evidence type="ECO:0000313" key="3">
    <source>
        <dbReference type="Proteomes" id="UP001500427"/>
    </source>
</evidence>
<sequence length="66" mass="6773">MASQAPAWAVVGALKLLRNHSAVAGEKRSSTSAFLPFAIGGQPAIPHRQGKGRSPDGGGRPRSGRP</sequence>
<feature type="region of interest" description="Disordered" evidence="1">
    <location>
        <begin position="38"/>
        <end position="66"/>
    </location>
</feature>
<reference evidence="3" key="1">
    <citation type="journal article" date="2019" name="Int. J. Syst. Evol. Microbiol.">
        <title>The Global Catalogue of Microorganisms (GCM) 10K type strain sequencing project: providing services to taxonomists for standard genome sequencing and annotation.</title>
        <authorList>
            <consortium name="The Broad Institute Genomics Platform"/>
            <consortium name="The Broad Institute Genome Sequencing Center for Infectious Disease"/>
            <person name="Wu L."/>
            <person name="Ma J."/>
        </authorList>
    </citation>
    <scope>NUCLEOTIDE SEQUENCE [LARGE SCALE GENOMIC DNA]</scope>
    <source>
        <strain evidence="3">JCM 17687</strain>
    </source>
</reference>
<evidence type="ECO:0000313" key="2">
    <source>
        <dbReference type="EMBL" id="GAA5018972.1"/>
    </source>
</evidence>
<comment type="caution">
    <text evidence="2">The sequence shown here is derived from an EMBL/GenBank/DDBJ whole genome shotgun (WGS) entry which is preliminary data.</text>
</comment>
<accession>A0ABP9J5R3</accession>
<keyword evidence="3" id="KW-1185">Reference proteome</keyword>
<evidence type="ECO:0000256" key="1">
    <source>
        <dbReference type="SAM" id="MobiDB-lite"/>
    </source>
</evidence>
<gene>
    <name evidence="2" type="ORF">GCM10023258_06150</name>
</gene>
<dbReference type="EMBL" id="BAABIW010000006">
    <property type="protein sequence ID" value="GAA5018972.1"/>
    <property type="molecule type" value="Genomic_DNA"/>
</dbReference>
<protein>
    <submittedName>
        <fullName evidence="2">Uncharacterized protein</fullName>
    </submittedName>
</protein>
<dbReference type="Proteomes" id="UP001500427">
    <property type="component" value="Unassembled WGS sequence"/>
</dbReference>
<feature type="compositionally biased region" description="Gly residues" evidence="1">
    <location>
        <begin position="55"/>
        <end position="66"/>
    </location>
</feature>
<name>A0ABP9J5R3_9MICO</name>
<proteinExistence type="predicted"/>